<proteinExistence type="predicted"/>
<dbReference type="EMBL" id="LVLJ01001095">
    <property type="protein sequence ID" value="OAE31447.1"/>
    <property type="molecule type" value="Genomic_DNA"/>
</dbReference>
<dbReference type="AlphaFoldDB" id="A0A176WE97"/>
<organism evidence="1 2">
    <name type="scientific">Marchantia polymorpha subsp. ruderalis</name>
    <dbReference type="NCBI Taxonomy" id="1480154"/>
    <lineage>
        <taxon>Eukaryota</taxon>
        <taxon>Viridiplantae</taxon>
        <taxon>Streptophyta</taxon>
        <taxon>Embryophyta</taxon>
        <taxon>Marchantiophyta</taxon>
        <taxon>Marchantiopsida</taxon>
        <taxon>Marchantiidae</taxon>
        <taxon>Marchantiales</taxon>
        <taxon>Marchantiaceae</taxon>
        <taxon>Marchantia</taxon>
    </lineage>
</organism>
<sequence>MQRLLWSEALQFDLQTTDPEDSTRKVCPQWCSQRRRIVEVETAQYSIFQLLAIGDGAPEHFCQETTVREKLRANKRTGVTISLIVRTFSDKESKKVANAFSPTLPLLRYNDSVQSGKSKEPGICKLDLRLQAGYGIHPIDLSVGMFELWSSDMLKSAKDIEVVNDSKPCPSETVLVNPNYSSFIWAPSL</sequence>
<reference evidence="1" key="1">
    <citation type="submission" date="2016-03" db="EMBL/GenBank/DDBJ databases">
        <title>Mechanisms controlling the formation of the plant cell surface in tip-growing cells are functionally conserved among land plants.</title>
        <authorList>
            <person name="Honkanen S."/>
            <person name="Jones V.A."/>
            <person name="Morieri G."/>
            <person name="Champion C."/>
            <person name="Hetherington A.J."/>
            <person name="Kelly S."/>
            <person name="Saint-Marcoux D."/>
            <person name="Proust H."/>
            <person name="Prescott H."/>
            <person name="Dolan L."/>
        </authorList>
    </citation>
    <scope>NUCLEOTIDE SEQUENCE [LARGE SCALE GENOMIC DNA]</scope>
    <source>
        <tissue evidence="1">Whole gametophyte</tissue>
    </source>
</reference>
<comment type="caution">
    <text evidence="1">The sequence shown here is derived from an EMBL/GenBank/DDBJ whole genome shotgun (WGS) entry which is preliminary data.</text>
</comment>
<evidence type="ECO:0000313" key="1">
    <source>
        <dbReference type="EMBL" id="OAE31447.1"/>
    </source>
</evidence>
<keyword evidence="2" id="KW-1185">Reference proteome</keyword>
<protein>
    <submittedName>
        <fullName evidence="1">Uncharacterized protein</fullName>
    </submittedName>
</protein>
<gene>
    <name evidence="1" type="ORF">AXG93_725s1370</name>
</gene>
<name>A0A176WE97_MARPO</name>
<accession>A0A176WE97</accession>
<dbReference type="Proteomes" id="UP000077202">
    <property type="component" value="Unassembled WGS sequence"/>
</dbReference>
<evidence type="ECO:0000313" key="2">
    <source>
        <dbReference type="Proteomes" id="UP000077202"/>
    </source>
</evidence>